<evidence type="ECO:0000313" key="2">
    <source>
        <dbReference type="EMBL" id="MFC4059578.1"/>
    </source>
</evidence>
<feature type="transmembrane region" description="Helical" evidence="1">
    <location>
        <begin position="12"/>
        <end position="29"/>
    </location>
</feature>
<dbReference type="RefSeq" id="WP_377287986.1">
    <property type="nucleotide sequence ID" value="NZ_JBHSBM010000017.1"/>
</dbReference>
<keyword evidence="1" id="KW-0472">Membrane</keyword>
<proteinExistence type="predicted"/>
<keyword evidence="1" id="KW-1133">Transmembrane helix</keyword>
<gene>
    <name evidence="2" type="ORF">ACFOWE_14840</name>
</gene>
<dbReference type="EMBL" id="JBHSBM010000017">
    <property type="protein sequence ID" value="MFC4059578.1"/>
    <property type="molecule type" value="Genomic_DNA"/>
</dbReference>
<reference evidence="3" key="1">
    <citation type="journal article" date="2019" name="Int. J. Syst. Evol. Microbiol.">
        <title>The Global Catalogue of Microorganisms (GCM) 10K type strain sequencing project: providing services to taxonomists for standard genome sequencing and annotation.</title>
        <authorList>
            <consortium name="The Broad Institute Genomics Platform"/>
            <consortium name="The Broad Institute Genome Sequencing Center for Infectious Disease"/>
            <person name="Wu L."/>
            <person name="Ma J."/>
        </authorList>
    </citation>
    <scope>NUCLEOTIDE SEQUENCE [LARGE SCALE GENOMIC DNA]</scope>
    <source>
        <strain evidence="3">TBRC 4489</strain>
    </source>
</reference>
<keyword evidence="1" id="KW-0812">Transmembrane</keyword>
<comment type="caution">
    <text evidence="2">The sequence shown here is derived from an EMBL/GenBank/DDBJ whole genome shotgun (WGS) entry which is preliminary data.</text>
</comment>
<sequence>MCAPALAEARLSLFHPLALAGFLVTVAGLPDEPWEGPRVAFRALTLYPVLPWAVSVFFAANLRATAPRRAGVEELLSTAPAGRARRTALCGLGAALLGTATARWTPWRGAGPGSAPAPC</sequence>
<accession>A0ABV8IAQ1</accession>
<name>A0ABV8IAQ1_9ACTN</name>
<evidence type="ECO:0000313" key="3">
    <source>
        <dbReference type="Proteomes" id="UP001595850"/>
    </source>
</evidence>
<evidence type="ECO:0000256" key="1">
    <source>
        <dbReference type="SAM" id="Phobius"/>
    </source>
</evidence>
<protein>
    <submittedName>
        <fullName evidence="2">Uncharacterized protein</fullName>
    </submittedName>
</protein>
<feature type="transmembrane region" description="Helical" evidence="1">
    <location>
        <begin position="41"/>
        <end position="60"/>
    </location>
</feature>
<dbReference type="Proteomes" id="UP001595850">
    <property type="component" value="Unassembled WGS sequence"/>
</dbReference>
<organism evidence="2 3">
    <name type="scientific">Planomonospora corallina</name>
    <dbReference type="NCBI Taxonomy" id="1806052"/>
    <lineage>
        <taxon>Bacteria</taxon>
        <taxon>Bacillati</taxon>
        <taxon>Actinomycetota</taxon>
        <taxon>Actinomycetes</taxon>
        <taxon>Streptosporangiales</taxon>
        <taxon>Streptosporangiaceae</taxon>
        <taxon>Planomonospora</taxon>
    </lineage>
</organism>
<keyword evidence="3" id="KW-1185">Reference proteome</keyword>